<feature type="compositionally biased region" description="Basic and acidic residues" evidence="1">
    <location>
        <begin position="7"/>
        <end position="17"/>
    </location>
</feature>
<evidence type="ECO:0000256" key="1">
    <source>
        <dbReference type="SAM" id="MobiDB-lite"/>
    </source>
</evidence>
<protein>
    <recommendedName>
        <fullName evidence="2">PhoD-like phosphatase domain-containing protein</fullName>
    </recommendedName>
</protein>
<dbReference type="InParanoid" id="A0A0C3H132"/>
<keyword evidence="4" id="KW-1185">Reference proteome</keyword>
<dbReference type="HOGENOM" id="CLU_000998_3_0_1"/>
<name>A0A0C3H132_OIDMZ</name>
<dbReference type="Gene3D" id="3.60.21.70">
    <property type="entry name" value="PhoD-like phosphatase"/>
    <property type="match status" value="1"/>
</dbReference>
<gene>
    <name evidence="3" type="ORF">OIDMADRAFT_161555</name>
</gene>
<evidence type="ECO:0000259" key="2">
    <source>
        <dbReference type="Pfam" id="PF19050"/>
    </source>
</evidence>
<evidence type="ECO:0000313" key="4">
    <source>
        <dbReference type="Proteomes" id="UP000054321"/>
    </source>
</evidence>
<dbReference type="InterPro" id="IPR043904">
    <property type="entry name" value="PhoD_2-like"/>
</dbReference>
<dbReference type="STRING" id="913774.A0A0C3H132"/>
<dbReference type="InterPro" id="IPR018946">
    <property type="entry name" value="PhoD-like_MPP"/>
</dbReference>
<organism evidence="3 4">
    <name type="scientific">Oidiodendron maius (strain Zn)</name>
    <dbReference type="NCBI Taxonomy" id="913774"/>
    <lineage>
        <taxon>Eukaryota</taxon>
        <taxon>Fungi</taxon>
        <taxon>Dikarya</taxon>
        <taxon>Ascomycota</taxon>
        <taxon>Pezizomycotina</taxon>
        <taxon>Leotiomycetes</taxon>
        <taxon>Leotiomycetes incertae sedis</taxon>
        <taxon>Myxotrichaceae</taxon>
        <taxon>Oidiodendron</taxon>
    </lineage>
</organism>
<dbReference type="OrthoDB" id="9999821at2759"/>
<reference evidence="3 4" key="1">
    <citation type="submission" date="2014-04" db="EMBL/GenBank/DDBJ databases">
        <authorList>
            <consortium name="DOE Joint Genome Institute"/>
            <person name="Kuo A."/>
            <person name="Martino E."/>
            <person name="Perotto S."/>
            <person name="Kohler A."/>
            <person name="Nagy L.G."/>
            <person name="Floudas D."/>
            <person name="Copeland A."/>
            <person name="Barry K.W."/>
            <person name="Cichocki N."/>
            <person name="Veneault-Fourrey C."/>
            <person name="LaButti K."/>
            <person name="Lindquist E.A."/>
            <person name="Lipzen A."/>
            <person name="Lundell T."/>
            <person name="Morin E."/>
            <person name="Murat C."/>
            <person name="Sun H."/>
            <person name="Tunlid A."/>
            <person name="Henrissat B."/>
            <person name="Grigoriev I.V."/>
            <person name="Hibbett D.S."/>
            <person name="Martin F."/>
            <person name="Nordberg H.P."/>
            <person name="Cantor M.N."/>
            <person name="Hua S.X."/>
        </authorList>
    </citation>
    <scope>NUCLEOTIDE SEQUENCE [LARGE SCALE GENOMIC DNA]</scope>
    <source>
        <strain evidence="3 4">Zn</strain>
    </source>
</reference>
<dbReference type="GO" id="GO:0016020">
    <property type="term" value="C:membrane"/>
    <property type="evidence" value="ECO:0007669"/>
    <property type="project" value="TreeGrafter"/>
</dbReference>
<reference evidence="4" key="2">
    <citation type="submission" date="2015-01" db="EMBL/GenBank/DDBJ databases">
        <title>Evolutionary Origins and Diversification of the Mycorrhizal Mutualists.</title>
        <authorList>
            <consortium name="DOE Joint Genome Institute"/>
            <consortium name="Mycorrhizal Genomics Consortium"/>
            <person name="Kohler A."/>
            <person name="Kuo A."/>
            <person name="Nagy L.G."/>
            <person name="Floudas D."/>
            <person name="Copeland A."/>
            <person name="Barry K.W."/>
            <person name="Cichocki N."/>
            <person name="Veneault-Fourrey C."/>
            <person name="LaButti K."/>
            <person name="Lindquist E.A."/>
            <person name="Lipzen A."/>
            <person name="Lundell T."/>
            <person name="Morin E."/>
            <person name="Murat C."/>
            <person name="Riley R."/>
            <person name="Ohm R."/>
            <person name="Sun H."/>
            <person name="Tunlid A."/>
            <person name="Henrissat B."/>
            <person name="Grigoriev I.V."/>
            <person name="Hibbett D.S."/>
            <person name="Martin F."/>
        </authorList>
    </citation>
    <scope>NUCLEOTIDE SEQUENCE [LARGE SCALE GENOMIC DNA]</scope>
    <source>
        <strain evidence="4">Zn</strain>
    </source>
</reference>
<evidence type="ECO:0000313" key="3">
    <source>
        <dbReference type="EMBL" id="KIN01906.1"/>
    </source>
</evidence>
<dbReference type="EMBL" id="KN832875">
    <property type="protein sequence ID" value="KIN01906.1"/>
    <property type="molecule type" value="Genomic_DNA"/>
</dbReference>
<dbReference type="Pfam" id="PF19050">
    <property type="entry name" value="PhoD_2"/>
    <property type="match status" value="3"/>
</dbReference>
<dbReference type="PANTHER" id="PTHR46689">
    <property type="entry name" value="MEMBRANE PROTEIN, PUTATIVE-RELATED"/>
    <property type="match status" value="1"/>
</dbReference>
<proteinExistence type="predicted"/>
<accession>A0A0C3H132</accession>
<dbReference type="CDD" id="cd07389">
    <property type="entry name" value="MPP_PhoD"/>
    <property type="match status" value="1"/>
</dbReference>
<feature type="domain" description="PhoD-like phosphatase" evidence="2">
    <location>
        <begin position="459"/>
        <end position="529"/>
    </location>
</feature>
<dbReference type="InterPro" id="IPR038607">
    <property type="entry name" value="PhoD-like_sf"/>
</dbReference>
<dbReference type="Proteomes" id="UP000054321">
    <property type="component" value="Unassembled WGS sequence"/>
</dbReference>
<sequence length="813" mass="89984">MASHLGDNIRHGRDHSGTHASQNRWRHQESTSFAKHAAQAPRDADQRGDTGDLSDFLKGSRVEPKHEPTSSASGPRYTPIAVAGGAARGTRPAQTVQANGATTEVVCGPLLNYRRMENATWFGSVLIVTKGGELGDTSVPELRLKTGARTQISGSIAPQISLIDGLESTSGAQLAESEGSEQTIVHGTRLYSDPRHTFWRFSLQVPMQQVELRCVYSIPGLTFTHGMKTDRQSFFVPAISDSMRIMFHSCNGFSVGTDEAAWSGPALWNDVGRVHAKSPFHVMIGGGDQIYNDGIRVTGPLRPWTDIANPKKRRDFPFHEELRKSCDEFYVNNYIRWYGTEPFSAANGQIPQLNIWDDHDIIDGFGSYVDDFMQCDVFRGIGGVAHKYYLLFQHHLAPPVSTYTSDLPEGASTTDGIVDPRQLENTFVLEEKTTDPSYIIGPKPGPYVAEHSRSIYARLGARIAFFGIDARTERTRRQVNYPETYQIIFSRLRYELEAAQSSPSPIRHLIVLLGIPIAYPRLTWLENIFSSPLMGPLKFLNKRFGFGGSFFNSFDGGVDLLDDLDDHYTARTHKKERAYLVHQLQTLASEFSVRITILGGDVHLAAVGRFYSNPELQIPVLNDHRYITNIISSAIVNKPPPQAVANLLARRNKIHHLDDDTDETLMNFFDKDPGKEVRTARFNHVTMPSRNWAMITENHGPAVAAQANTVNGHASNGNDDPQAATASKVKDGHSWLHIGETNAGTQHRAADSERHGKATDGSLDVCIRVEKDQHDKDGRTQSYGITIPFLEYTGAAKSSMRGGSAHSAPEPST</sequence>
<dbReference type="AlphaFoldDB" id="A0A0C3H132"/>
<dbReference type="FunCoup" id="A0A0C3H132">
    <property type="interactions" value="85"/>
</dbReference>
<dbReference type="PANTHER" id="PTHR46689:SF3">
    <property type="entry name" value="PHOD-LIKE PHOSPHATASE DOMAIN-CONTAINING PROTEIN"/>
    <property type="match status" value="1"/>
</dbReference>
<feature type="compositionally biased region" description="Basic and acidic residues" evidence="1">
    <location>
        <begin position="58"/>
        <end position="68"/>
    </location>
</feature>
<feature type="domain" description="PhoD-like phosphatase" evidence="2">
    <location>
        <begin position="229"/>
        <end position="397"/>
    </location>
</feature>
<feature type="region of interest" description="Disordered" evidence="1">
    <location>
        <begin position="1"/>
        <end position="80"/>
    </location>
</feature>
<feature type="domain" description="PhoD-like phosphatase" evidence="2">
    <location>
        <begin position="545"/>
        <end position="710"/>
    </location>
</feature>